<dbReference type="EMBL" id="AP011530">
    <property type="protein sequence ID" value="BAI81694.1"/>
    <property type="molecule type" value="Genomic_DNA"/>
</dbReference>
<dbReference type="Pfam" id="PF05107">
    <property type="entry name" value="Cas_Cas7"/>
    <property type="match status" value="1"/>
</dbReference>
<geneLocation type="plasmid" evidence="1 2">
    <name>megaplasmid pDF308</name>
</geneLocation>
<dbReference type="Proteomes" id="UP000001520">
    <property type="component" value="Plasmid megaplasmid pDF308"/>
</dbReference>
<dbReference type="AlphaFoldDB" id="D3PEQ2"/>
<evidence type="ECO:0000313" key="1">
    <source>
        <dbReference type="EMBL" id="BAI81694.1"/>
    </source>
</evidence>
<reference evidence="1 2" key="1">
    <citation type="journal article" date="2010" name="DNA Res.">
        <title>Bacterial lifestyle in a deep-sea hydrothermal vent chimney revealed by the genome sequence of the thermophilic bacterium Deferribacter desulfuricans SSM1.</title>
        <authorList>
            <person name="Takaki Y."/>
            <person name="Shimamura S."/>
            <person name="Nakagawa S."/>
            <person name="Fukuhara Y."/>
            <person name="Horikawa H."/>
            <person name="Ankai A."/>
            <person name="Harada T."/>
            <person name="Hosoyama A."/>
            <person name="Oguchi A."/>
            <person name="Fukui S."/>
            <person name="Fujita N."/>
            <person name="Takami H."/>
            <person name="Takai K."/>
        </authorList>
    </citation>
    <scope>NUCLEOTIDE SEQUENCE [LARGE SCALE GENOMIC DNA]</scope>
    <source>
        <strain evidence="2">DSM 14783 / JCM 11476 / NBRC 101012 / SSM1</strain>
        <plasmid evidence="2">Plasmid megaplasmid pDF308</plasmid>
    </source>
</reference>
<dbReference type="NCBIfam" id="TIGR02590">
    <property type="entry name" value="cas_Csh2"/>
    <property type="match status" value="1"/>
</dbReference>
<dbReference type="GO" id="GO:0043571">
    <property type="term" value="P:maintenance of CRISPR repeat elements"/>
    <property type="evidence" value="ECO:0007669"/>
    <property type="project" value="InterPro"/>
</dbReference>
<proteinExistence type="predicted"/>
<gene>
    <name evidence="1" type="ordered locus">DEFDS_P070</name>
</gene>
<dbReference type="RefSeq" id="WP_013008931.1">
    <property type="nucleotide sequence ID" value="NC_013940.1"/>
</dbReference>
<keyword evidence="1" id="KW-0614">Plasmid</keyword>
<evidence type="ECO:0000313" key="2">
    <source>
        <dbReference type="Proteomes" id="UP000001520"/>
    </source>
</evidence>
<organism evidence="1 2">
    <name type="scientific">Deferribacter desulfuricans (strain DSM 14783 / JCM 11476 / NBRC 101012 / SSM1)</name>
    <dbReference type="NCBI Taxonomy" id="639282"/>
    <lineage>
        <taxon>Bacteria</taxon>
        <taxon>Pseudomonadati</taxon>
        <taxon>Deferribacterota</taxon>
        <taxon>Deferribacteres</taxon>
        <taxon>Deferribacterales</taxon>
        <taxon>Deferribacteraceae</taxon>
        <taxon>Deferribacter</taxon>
    </lineage>
</organism>
<dbReference type="InterPro" id="IPR006482">
    <property type="entry name" value="Cas7_Csh2/Csh2"/>
</dbReference>
<dbReference type="HOGENOM" id="CLU_071770_0_0_0"/>
<dbReference type="InterPro" id="IPR013419">
    <property type="entry name" value="CRISPR-assoc_prot_Cas7/Csh2"/>
</dbReference>
<name>D3PEQ2_DEFDS</name>
<dbReference type="NCBIfam" id="TIGR01595">
    <property type="entry name" value="cas_CT1132"/>
    <property type="match status" value="1"/>
</dbReference>
<accession>D3PEQ2</accession>
<protein>
    <submittedName>
        <fullName evidence="1">CRISPR-associated protein, Csh2 family</fullName>
    </submittedName>
</protein>
<dbReference type="eggNOG" id="COG3649">
    <property type="taxonomic scope" value="Bacteria"/>
</dbReference>
<sequence length="302" mass="35139">MSENIVKNRREYLFLYDVKYANPNGDPNDENRPRIDEETQINIVTDVRLKRTIRDYLLNYENKEIFIREIFNKNGKLQEAKDRAANFGKNPEKILAECIDIRLFGATIPLEKKSNSGKSITFTGPIQFNIGQSLHKVKLMHIKGTGAFASGENKEQKTFREDWVLPYSLIAFHAILNEQAAVDTKLTDEDVEYFKKAMWEGTKNLITRSKTEQLPRLLIEVIFKEGVCTHIGELHKYVKIESELEDEEIRSTEDFVLNVDELIDVLEEYADKIEKVTFKVDRKLKLNKPLASDEVKFEKIEF</sequence>
<dbReference type="KEGG" id="ddf:DEFDS_P070"/>
<keyword evidence="2" id="KW-1185">Reference proteome</keyword>